<evidence type="ECO:0000313" key="5">
    <source>
        <dbReference type="EMBL" id="AZA16642.1"/>
    </source>
</evidence>
<dbReference type="GO" id="GO:0004040">
    <property type="term" value="F:amidase activity"/>
    <property type="evidence" value="ECO:0007669"/>
    <property type="project" value="InterPro"/>
</dbReference>
<feature type="transmembrane region" description="Helical" evidence="3">
    <location>
        <begin position="21"/>
        <end position="38"/>
    </location>
</feature>
<keyword evidence="3" id="KW-1133">Transmembrane helix</keyword>
<dbReference type="PANTHER" id="PTHR33308:SF10">
    <property type="entry name" value="EXO-GLUCOSAMINIDASE LYTG"/>
    <property type="match status" value="1"/>
</dbReference>
<dbReference type="SMART" id="SM00047">
    <property type="entry name" value="LYZ2"/>
    <property type="match status" value="1"/>
</dbReference>
<evidence type="ECO:0000256" key="2">
    <source>
        <dbReference type="ARBA" id="ARBA00022801"/>
    </source>
</evidence>
<feature type="domain" description="Mannosyl-glycoprotein endo-beta-N-acetylglucosamidase-like" evidence="4">
    <location>
        <begin position="56"/>
        <end position="216"/>
    </location>
</feature>
<accession>A0A381KVQ2</accession>
<keyword evidence="2" id="KW-0378">Hydrolase</keyword>
<dbReference type="EMBL" id="CP031023">
    <property type="protein sequence ID" value="AZA16642.1"/>
    <property type="molecule type" value="Genomic_DNA"/>
</dbReference>
<dbReference type="PANTHER" id="PTHR33308">
    <property type="entry name" value="PEPTIDOGLYCAN HYDROLASE FLGJ"/>
    <property type="match status" value="1"/>
</dbReference>
<dbReference type="InterPro" id="IPR051056">
    <property type="entry name" value="Glycosyl_Hydrolase_73"/>
</dbReference>
<dbReference type="Gene3D" id="1.10.530.10">
    <property type="match status" value="1"/>
</dbReference>
<keyword evidence="3" id="KW-0812">Transmembrane</keyword>
<sequence>MAGHRKTRKGKQTTTILVVRVFAIILLCLGLFVAFRYYRRQALQQEQIRQAELAKQEAAAKLLRQKKAFIQKVGSISQKVDKGTGLLPSITIAQACLESNYGQSALSQKYNNLFGVKGTNPNTSAVMTTKEYSNGKWVTVKARFQIYDSYEASIRAHVRLFQQGTSWNKDQYKDVLAAKDYKSQAKALVTDGYATDPDYSTKLINLIEQYNLNKYDN</sequence>
<protein>
    <submittedName>
        <fullName evidence="5">N-acetylmuramidase</fullName>
    </submittedName>
</protein>
<dbReference type="RefSeq" id="WP_035171602.1">
    <property type="nucleotide sequence ID" value="NZ_CP046131.1"/>
</dbReference>
<comment type="similarity">
    <text evidence="1">Belongs to the glycosyl hydrolase 73 family.</text>
</comment>
<dbReference type="PRINTS" id="PR01002">
    <property type="entry name" value="FLGFLGJ"/>
</dbReference>
<dbReference type="Pfam" id="PF01832">
    <property type="entry name" value="Glucosaminidase"/>
    <property type="match status" value="1"/>
</dbReference>
<dbReference type="InterPro" id="IPR002901">
    <property type="entry name" value="MGlyc_endo_b_GlcNAc-like_dom"/>
</dbReference>
<name>A0A381KVQ2_LACDL</name>
<evidence type="ECO:0000256" key="1">
    <source>
        <dbReference type="ARBA" id="ARBA00010266"/>
    </source>
</evidence>
<proteinExistence type="inferred from homology"/>
<dbReference type="AlphaFoldDB" id="A0A381KVQ2"/>
<organism evidence="5">
    <name type="scientific">Lactobacillus delbrueckii subsp. lactis</name>
    <dbReference type="NCBI Taxonomy" id="29397"/>
    <lineage>
        <taxon>Bacteria</taxon>
        <taxon>Bacillati</taxon>
        <taxon>Bacillota</taxon>
        <taxon>Bacilli</taxon>
        <taxon>Lactobacillales</taxon>
        <taxon>Lactobacillaceae</taxon>
        <taxon>Lactobacillus</taxon>
    </lineage>
</organism>
<evidence type="ECO:0000259" key="4">
    <source>
        <dbReference type="SMART" id="SM00047"/>
    </source>
</evidence>
<reference evidence="5" key="1">
    <citation type="submission" date="2018-07" db="EMBL/GenBank/DDBJ databases">
        <authorList>
            <person name="Somerville V."/>
        </authorList>
    </citation>
    <scope>NUCLEOTIDE SEQUENCE</scope>
    <source>
        <strain evidence="5">NWC_2_2</strain>
    </source>
</reference>
<keyword evidence="3" id="KW-0472">Membrane</keyword>
<evidence type="ECO:0000256" key="3">
    <source>
        <dbReference type="SAM" id="Phobius"/>
    </source>
</evidence>
<gene>
    <name evidence="5" type="ORF">DQL93_09220</name>
</gene>
<dbReference type="Gene3D" id="4.10.80.30">
    <property type="entry name" value="DNA polymerase, domain 6"/>
    <property type="match status" value="1"/>
</dbReference>